<comment type="caution">
    <text evidence="1">The sequence shown here is derived from an EMBL/GenBank/DDBJ whole genome shotgun (WGS) entry which is preliminary data.</text>
</comment>
<name>A0A139HNJ4_9PEZI</name>
<sequence length="140" mass="15096">MFDGNNGSSRSRYQTFSAESIRMVDPLGITTGSELKLSPRVSITEKDAGVATPIASVDVDGIGGKPLHKAHLHKVRARNDAISNADVFQYKMSYSGQEAVEAQVLEMIGDCASGGSIFAFDEEEWQRLKLGGLSPSPYDN</sequence>
<keyword evidence="2" id="KW-1185">Reference proteome</keyword>
<dbReference type="Proteomes" id="UP000070133">
    <property type="component" value="Unassembled WGS sequence"/>
</dbReference>
<evidence type="ECO:0000313" key="1">
    <source>
        <dbReference type="EMBL" id="KXT04028.1"/>
    </source>
</evidence>
<proteinExistence type="predicted"/>
<reference evidence="1 2" key="1">
    <citation type="submission" date="2015-07" db="EMBL/GenBank/DDBJ databases">
        <title>Comparative genomics of the Sigatoka disease complex on banana suggests a link between parallel evolutionary changes in Pseudocercospora fijiensis and Pseudocercospora eumusae and increased virulence on the banana host.</title>
        <authorList>
            <person name="Chang T.-C."/>
            <person name="Salvucci A."/>
            <person name="Crous P.W."/>
            <person name="Stergiopoulos I."/>
        </authorList>
    </citation>
    <scope>NUCLEOTIDE SEQUENCE [LARGE SCALE GENOMIC DNA]</scope>
    <source>
        <strain evidence="1 2">CBS 114824</strain>
    </source>
</reference>
<gene>
    <name evidence="1" type="ORF">AC578_4967</name>
</gene>
<organism evidence="1 2">
    <name type="scientific">Pseudocercospora eumusae</name>
    <dbReference type="NCBI Taxonomy" id="321146"/>
    <lineage>
        <taxon>Eukaryota</taxon>
        <taxon>Fungi</taxon>
        <taxon>Dikarya</taxon>
        <taxon>Ascomycota</taxon>
        <taxon>Pezizomycotina</taxon>
        <taxon>Dothideomycetes</taxon>
        <taxon>Dothideomycetidae</taxon>
        <taxon>Mycosphaerellales</taxon>
        <taxon>Mycosphaerellaceae</taxon>
        <taxon>Pseudocercospora</taxon>
    </lineage>
</organism>
<dbReference type="EMBL" id="LFZN01000024">
    <property type="protein sequence ID" value="KXT04028.1"/>
    <property type="molecule type" value="Genomic_DNA"/>
</dbReference>
<protein>
    <submittedName>
        <fullName evidence="1">Uncharacterized protein</fullName>
    </submittedName>
</protein>
<evidence type="ECO:0000313" key="2">
    <source>
        <dbReference type="Proteomes" id="UP000070133"/>
    </source>
</evidence>
<accession>A0A139HNJ4</accession>
<dbReference type="AlphaFoldDB" id="A0A139HNJ4"/>